<dbReference type="EMBL" id="EZ424379">
    <property type="protein sequence ID" value="ADD20655.1"/>
    <property type="molecule type" value="mRNA"/>
</dbReference>
<dbReference type="EMBL" id="CCAG010019342">
    <property type="status" value="NOT_ANNOTATED_CDS"/>
    <property type="molecule type" value="Genomic_DNA"/>
</dbReference>
<dbReference type="AlphaFoldDB" id="D3TSH7"/>
<organism evidence="2">
    <name type="scientific">Glossina morsitans morsitans</name>
    <name type="common">Savannah tsetse fly</name>
    <dbReference type="NCBI Taxonomy" id="37546"/>
    <lineage>
        <taxon>Eukaryota</taxon>
        <taxon>Metazoa</taxon>
        <taxon>Ecdysozoa</taxon>
        <taxon>Arthropoda</taxon>
        <taxon>Hexapoda</taxon>
        <taxon>Insecta</taxon>
        <taxon>Pterygota</taxon>
        <taxon>Neoptera</taxon>
        <taxon>Endopterygota</taxon>
        <taxon>Diptera</taxon>
        <taxon>Brachycera</taxon>
        <taxon>Muscomorpha</taxon>
        <taxon>Hippoboscoidea</taxon>
        <taxon>Glossinidae</taxon>
        <taxon>Glossina</taxon>
    </lineage>
</organism>
<keyword evidence="1" id="KW-1133">Transmembrane helix</keyword>
<evidence type="ECO:0000313" key="4">
    <source>
        <dbReference type="Proteomes" id="UP000092444"/>
    </source>
</evidence>
<reference evidence="3 4" key="4">
    <citation type="submission" date="2014-03" db="EMBL/GenBank/DDBJ databases">
        <title>Genome Sequence of the Tsetse Fly (Glossina morsitans): Vector of African Trypanosomiasis.</title>
        <authorList>
            <consortium name="International Glossina Genome Initiative W.H.O."/>
            <person name="Lawson D."/>
        </authorList>
    </citation>
    <scope>NUCLEOTIDE SEQUENCE [LARGE SCALE GENOMIC DNA]</scope>
    <source>
        <strain evidence="3 4">Yale</strain>
    </source>
</reference>
<dbReference type="Proteomes" id="UP000092444">
    <property type="component" value="Unassembled WGS sequence"/>
</dbReference>
<evidence type="ECO:0000313" key="2">
    <source>
        <dbReference type="EMBL" id="ADD20655.1"/>
    </source>
</evidence>
<reference evidence="3" key="5">
    <citation type="submission" date="2016-10" db="UniProtKB">
        <authorList>
            <consortium name="VectorBase"/>
        </authorList>
    </citation>
    <scope>IDENTIFICATION</scope>
    <source>
        <strain evidence="3">Yale</strain>
    </source>
</reference>
<dbReference type="EnsemblMetazoa" id="GMOY012278-RA">
    <property type="protein sequence ID" value="GMOY012278-PA"/>
    <property type="gene ID" value="GMOY012278"/>
</dbReference>
<proteinExistence type="evidence at transcript level"/>
<dbReference type="VEuPathDB" id="VectorBase:GMOY012278"/>
<keyword evidence="4" id="KW-1185">Reference proteome</keyword>
<reference evidence="2" key="2">
    <citation type="submission" date="2010-01" db="EMBL/GenBank/DDBJ databases">
        <authorList>
            <consortium name="International Glossina Genome Initiative"/>
            <person name="da Silva J."/>
            <person name="Ribeiro J.M.C."/>
            <person name="Abbeele J.V."/>
            <person name="Attardo G."/>
            <person name="Hao Z."/>
            <person name="Haines L.R."/>
            <person name="Soares M.B."/>
            <person name="Berriman M."/>
            <person name="Aksoy S."/>
            <person name="Lehane M.J."/>
        </authorList>
    </citation>
    <scope>NUCLEOTIDE SEQUENCE</scope>
    <source>
        <tissue evidence="2">Salivary gland</tissue>
    </source>
</reference>
<name>D3TSH7_GLOMM</name>
<evidence type="ECO:0000256" key="1">
    <source>
        <dbReference type="SAM" id="Phobius"/>
    </source>
</evidence>
<evidence type="ECO:0000313" key="3">
    <source>
        <dbReference type="EnsemblMetazoa" id="GMOY012278-PA"/>
    </source>
</evidence>
<keyword evidence="1" id="KW-0472">Membrane</keyword>
<reference evidence="2" key="1">
    <citation type="journal article" date="2010" name="BMC Genomics">
        <title>An insight into the sialome of Glossina morsitans morsitans.</title>
        <authorList>
            <person name="Alves-Silva J."/>
            <person name="Ribeiro J.M."/>
            <person name="Van Den Abbeele J."/>
            <person name="Attardo G."/>
            <person name="Hao Z."/>
            <person name="Haines L.R."/>
            <person name="Soares M.B."/>
            <person name="Berriman M."/>
            <person name="Aksoy S."/>
            <person name="Lehane M.J."/>
        </authorList>
    </citation>
    <scope>NUCLEOTIDE SEQUENCE</scope>
    <source>
        <tissue evidence="2">Salivary gland</tissue>
    </source>
</reference>
<protein>
    <submittedName>
        <fullName evidence="2 3">Hypothetical secreted protein</fullName>
    </submittedName>
</protein>
<reference evidence="3" key="3">
    <citation type="submission" date="2014-03" db="EMBL/GenBank/DDBJ databases">
        <title>Genome Sequence of the Tsetse Fly (Glossina morsitans): Vector of African Trypanosomiasis.</title>
        <authorList>
            <person name="Lawson D."/>
        </authorList>
    </citation>
    <scope>NUCLEOTIDE SEQUENCE [LARGE SCALE GENOMIC DNA]</scope>
    <source>
        <strain evidence="3">Yale</strain>
    </source>
</reference>
<feature type="transmembrane region" description="Helical" evidence="1">
    <location>
        <begin position="7"/>
        <end position="30"/>
    </location>
</feature>
<accession>D3TSH7</accession>
<sequence>MSIYKKFFNVYLIFMYIFVRLINLQIIYIFKVAIIPVNFALAVLVHSTLLNENTNINTAIFIDRRYWSIPLCSGLKCCAALHKRL</sequence>
<reference evidence="3" key="6">
    <citation type="submission" date="2021-02" db="UniProtKB">
        <authorList>
            <consortium name="EnsemblMetazoa"/>
        </authorList>
    </citation>
    <scope>IDENTIFICATION</scope>
    <source>
        <strain evidence="3">Yale</strain>
    </source>
</reference>
<keyword evidence="1" id="KW-0812">Transmembrane</keyword>